<evidence type="ECO:0000256" key="14">
    <source>
        <dbReference type="ARBA" id="ARBA00023170"/>
    </source>
</evidence>
<comment type="similarity">
    <text evidence="18">Belongs to the protein kinase superfamily. Ser/Thr protein kinase family.</text>
</comment>
<dbReference type="PROSITE" id="PS50927">
    <property type="entry name" value="BULB_LECTIN"/>
    <property type="match status" value="1"/>
</dbReference>
<dbReference type="GO" id="GO:0004674">
    <property type="term" value="F:protein serine/threonine kinase activity"/>
    <property type="evidence" value="ECO:0007669"/>
    <property type="project" value="UniProtKB-KW"/>
</dbReference>
<evidence type="ECO:0000256" key="12">
    <source>
        <dbReference type="ARBA" id="ARBA00023136"/>
    </source>
</evidence>
<dbReference type="RefSeq" id="XP_022750968.1">
    <property type="nucleotide sequence ID" value="XM_022895233.1"/>
</dbReference>
<feature type="binding site" evidence="19">
    <location>
        <position position="539"/>
    </location>
    <ligand>
        <name>ATP</name>
        <dbReference type="ChEBI" id="CHEBI:30616"/>
    </ligand>
</feature>
<accession>A0A6P5ZDP7</accession>
<dbReference type="FunFam" id="1.10.510.10:FF:000237">
    <property type="entry name" value="G-type lectin S-receptor-like serine/threonine-protein kinase"/>
    <property type="match status" value="1"/>
</dbReference>
<dbReference type="GeneID" id="111299786"/>
<evidence type="ECO:0000256" key="10">
    <source>
        <dbReference type="ARBA" id="ARBA00022840"/>
    </source>
</evidence>
<evidence type="ECO:0000256" key="1">
    <source>
        <dbReference type="ARBA" id="ARBA00004479"/>
    </source>
</evidence>
<keyword evidence="11 20" id="KW-1133">Transmembrane helix</keyword>
<sequence length="793" mass="88714">MAMVLAVFLLLLLLCLHVRADQNQQSNLIKLGSSLSPRTDPSSWASPSGHFAFGFYPQGNGFAVGIWIVGLPKNTTVWTANRDDPPVSSNATLNFTRDGVLVLRTEDGRERPIADLEDTADSASMLDTGNFVLYNNSDVIWESFDHPTNTLLGGQNLTQRDSLISAVSSSNHSSGIFLLRMQSDGNLVAYVNNSGLPETDAESAYWASGTSGSDFSLLNLNKRGLLRLFDYHSNANILANSSYAGSKRITIYRATIDPDGIFRMYLHHFFDSCTNSCEKVVWQNLEDRCEVKGYCGLNSYCSGRGNDTDCYCYPGFTVISDNKTSLGCSQNFTEDDCIGRKYQVKQYNITTLENMQWADNPYSVIQMKKDDCKKSCQEDCYCGAVLYSSGNCNRYKLPLRYGRRSKNMSTLAFIKLIHGGFTNYRTPMVPSSPTVINEENPHLLLSVAISLGSITCLCFALAISGFLIYKHRIHSYRKHSENKITPGLTEQFTIRSFSFIELREATDNFKEELGRGSFGAVYKGTLPVTGGTKIVAIKKLENVEDGEREFQKEMTAIGRTNHRNLVRLLGYCVEGSKKLLVYEYLSNGSLADFLFHNKVRPIWKERVRIALDVAKGILYLHEECVVRIIHCNIRPQNILLDDSLTAKISDFGLAKLLMANQTSVTGIKITGGHLAPEWQRNAPISVKVDVYSFGIVLLEIICCRSSIELKVCTADEILLSSWAYNCFHSGELNKLVEDEEVDLKMLERMVKVGLWCIQDDPTLRPSMKNVILMLEGTMDVPIPPYPLHYSLDV</sequence>
<keyword evidence="7" id="KW-0430">Lectin</keyword>
<evidence type="ECO:0000256" key="19">
    <source>
        <dbReference type="PROSITE-ProRule" id="PRU10141"/>
    </source>
</evidence>
<dbReference type="Gene3D" id="3.30.200.20">
    <property type="entry name" value="Phosphorylase Kinase, domain 1"/>
    <property type="match status" value="1"/>
</dbReference>
<evidence type="ECO:0000256" key="18">
    <source>
        <dbReference type="PIRNR" id="PIRNR000641"/>
    </source>
</evidence>
<reference evidence="25" key="1">
    <citation type="submission" date="2025-08" db="UniProtKB">
        <authorList>
            <consortium name="RefSeq"/>
        </authorList>
    </citation>
    <scope>IDENTIFICATION</scope>
    <source>
        <tissue evidence="25">Fruit stalk</tissue>
    </source>
</reference>
<evidence type="ECO:0000259" key="23">
    <source>
        <dbReference type="PROSITE" id="PS50927"/>
    </source>
</evidence>
<evidence type="ECO:0000256" key="8">
    <source>
        <dbReference type="ARBA" id="ARBA00022741"/>
    </source>
</evidence>
<dbReference type="GO" id="GO:0016020">
    <property type="term" value="C:membrane"/>
    <property type="evidence" value="ECO:0007669"/>
    <property type="project" value="UniProtKB-SubCell"/>
</dbReference>
<proteinExistence type="inferred from homology"/>
<keyword evidence="12 20" id="KW-0472">Membrane</keyword>
<dbReference type="FunFam" id="3.30.200.20:FF:000059">
    <property type="entry name" value="S-receptor-like serine/threonine-protein kinase"/>
    <property type="match status" value="1"/>
</dbReference>
<dbReference type="InterPro" id="IPR036426">
    <property type="entry name" value="Bulb-type_lectin_dom_sf"/>
</dbReference>
<keyword evidence="13" id="KW-1015">Disulfide bond</keyword>
<protein>
    <recommendedName>
        <fullName evidence="18">Receptor-like serine/threonine-protein kinase</fullName>
        <ecNumber evidence="18">2.7.11.1</ecNumber>
    </recommendedName>
</protein>
<evidence type="ECO:0000256" key="4">
    <source>
        <dbReference type="ARBA" id="ARBA00022679"/>
    </source>
</evidence>
<dbReference type="Gene3D" id="1.10.510.10">
    <property type="entry name" value="Transferase(Phosphotransferase) domain 1"/>
    <property type="match status" value="1"/>
</dbReference>
<evidence type="ECO:0000259" key="22">
    <source>
        <dbReference type="PROSITE" id="PS50011"/>
    </source>
</evidence>
<dbReference type="EC" id="2.7.11.1" evidence="18"/>
<name>A0A6P5ZDP7_DURZI</name>
<evidence type="ECO:0000256" key="5">
    <source>
        <dbReference type="ARBA" id="ARBA00022692"/>
    </source>
</evidence>
<keyword evidence="14" id="KW-0675">Receptor</keyword>
<keyword evidence="5 20" id="KW-0812">Transmembrane</keyword>
<dbReference type="InterPro" id="IPR051343">
    <property type="entry name" value="G-type_lectin_kinases/EP1-like"/>
</dbReference>
<keyword evidence="6 21" id="KW-0732">Signal</keyword>
<dbReference type="PROSITE" id="PS50011">
    <property type="entry name" value="PROTEIN_KINASE_DOM"/>
    <property type="match status" value="1"/>
</dbReference>
<dbReference type="InterPro" id="IPR017441">
    <property type="entry name" value="Protein_kinase_ATP_BS"/>
</dbReference>
<dbReference type="GO" id="GO:0030246">
    <property type="term" value="F:carbohydrate binding"/>
    <property type="evidence" value="ECO:0007669"/>
    <property type="project" value="UniProtKB-KW"/>
</dbReference>
<dbReference type="InterPro" id="IPR001480">
    <property type="entry name" value="Bulb-type_lectin_dom"/>
</dbReference>
<keyword evidence="3" id="KW-0245">EGF-like domain</keyword>
<dbReference type="SUPFAM" id="SSF51110">
    <property type="entry name" value="alpha-D-mannose-specific plant lectins"/>
    <property type="match status" value="2"/>
</dbReference>
<organism evidence="24 25">
    <name type="scientific">Durio zibethinus</name>
    <name type="common">Durian</name>
    <dbReference type="NCBI Taxonomy" id="66656"/>
    <lineage>
        <taxon>Eukaryota</taxon>
        <taxon>Viridiplantae</taxon>
        <taxon>Streptophyta</taxon>
        <taxon>Embryophyta</taxon>
        <taxon>Tracheophyta</taxon>
        <taxon>Spermatophyta</taxon>
        <taxon>Magnoliopsida</taxon>
        <taxon>eudicotyledons</taxon>
        <taxon>Gunneridae</taxon>
        <taxon>Pentapetalae</taxon>
        <taxon>rosids</taxon>
        <taxon>malvids</taxon>
        <taxon>Malvales</taxon>
        <taxon>Malvaceae</taxon>
        <taxon>Helicteroideae</taxon>
        <taxon>Durio</taxon>
    </lineage>
</organism>
<feature type="signal peptide" evidence="21">
    <location>
        <begin position="1"/>
        <end position="20"/>
    </location>
</feature>
<dbReference type="InterPro" id="IPR011009">
    <property type="entry name" value="Kinase-like_dom_sf"/>
</dbReference>
<dbReference type="KEGG" id="dzi:111299786"/>
<comment type="catalytic activity">
    <reaction evidence="17 18">
        <text>L-seryl-[protein] + ATP = O-phospho-L-seryl-[protein] + ADP + H(+)</text>
        <dbReference type="Rhea" id="RHEA:17989"/>
        <dbReference type="Rhea" id="RHEA-COMP:9863"/>
        <dbReference type="Rhea" id="RHEA-COMP:11604"/>
        <dbReference type="ChEBI" id="CHEBI:15378"/>
        <dbReference type="ChEBI" id="CHEBI:29999"/>
        <dbReference type="ChEBI" id="CHEBI:30616"/>
        <dbReference type="ChEBI" id="CHEBI:83421"/>
        <dbReference type="ChEBI" id="CHEBI:456216"/>
        <dbReference type="EC" id="2.7.11.1"/>
    </reaction>
</comment>
<dbReference type="PIRSF" id="PIRSF000641">
    <property type="entry name" value="SRK"/>
    <property type="match status" value="1"/>
</dbReference>
<evidence type="ECO:0000256" key="2">
    <source>
        <dbReference type="ARBA" id="ARBA00022527"/>
    </source>
</evidence>
<keyword evidence="15" id="KW-0325">Glycoprotein</keyword>
<evidence type="ECO:0000256" key="17">
    <source>
        <dbReference type="ARBA" id="ARBA00048679"/>
    </source>
</evidence>
<evidence type="ECO:0000256" key="9">
    <source>
        <dbReference type="ARBA" id="ARBA00022777"/>
    </source>
</evidence>
<evidence type="ECO:0000256" key="20">
    <source>
        <dbReference type="SAM" id="Phobius"/>
    </source>
</evidence>
<feature type="chain" id="PRO_5028237329" description="Receptor-like serine/threonine-protein kinase" evidence="21">
    <location>
        <begin position="21"/>
        <end position="793"/>
    </location>
</feature>
<dbReference type="InterPro" id="IPR000719">
    <property type="entry name" value="Prot_kinase_dom"/>
</dbReference>
<feature type="domain" description="Bulb-type lectin" evidence="23">
    <location>
        <begin position="26"/>
        <end position="146"/>
    </location>
</feature>
<evidence type="ECO:0000256" key="7">
    <source>
        <dbReference type="ARBA" id="ARBA00022734"/>
    </source>
</evidence>
<feature type="domain" description="Protein kinase" evidence="22">
    <location>
        <begin position="507"/>
        <end position="778"/>
    </location>
</feature>
<dbReference type="FunFam" id="2.90.10.10:FF:000026">
    <property type="entry name" value="Serine/threonine-protein kinase"/>
    <property type="match status" value="1"/>
</dbReference>
<dbReference type="Pfam" id="PF07714">
    <property type="entry name" value="PK_Tyr_Ser-Thr"/>
    <property type="match status" value="1"/>
</dbReference>
<dbReference type="SMART" id="SM00108">
    <property type="entry name" value="B_lectin"/>
    <property type="match status" value="1"/>
</dbReference>
<evidence type="ECO:0000256" key="13">
    <source>
        <dbReference type="ARBA" id="ARBA00023157"/>
    </source>
</evidence>
<evidence type="ECO:0000256" key="21">
    <source>
        <dbReference type="SAM" id="SignalP"/>
    </source>
</evidence>
<evidence type="ECO:0000313" key="25">
    <source>
        <dbReference type="RefSeq" id="XP_022750968.1"/>
    </source>
</evidence>
<evidence type="ECO:0000256" key="11">
    <source>
        <dbReference type="ARBA" id="ARBA00022989"/>
    </source>
</evidence>
<keyword evidence="9 18" id="KW-0418">Kinase</keyword>
<evidence type="ECO:0000256" key="15">
    <source>
        <dbReference type="ARBA" id="ARBA00023180"/>
    </source>
</evidence>
<comment type="catalytic activity">
    <reaction evidence="16 18">
        <text>L-threonyl-[protein] + ATP = O-phospho-L-threonyl-[protein] + ADP + H(+)</text>
        <dbReference type="Rhea" id="RHEA:46608"/>
        <dbReference type="Rhea" id="RHEA-COMP:11060"/>
        <dbReference type="Rhea" id="RHEA-COMP:11605"/>
        <dbReference type="ChEBI" id="CHEBI:15378"/>
        <dbReference type="ChEBI" id="CHEBI:30013"/>
        <dbReference type="ChEBI" id="CHEBI:30616"/>
        <dbReference type="ChEBI" id="CHEBI:61977"/>
        <dbReference type="ChEBI" id="CHEBI:456216"/>
        <dbReference type="EC" id="2.7.11.1"/>
    </reaction>
</comment>
<keyword evidence="24" id="KW-1185">Reference proteome</keyword>
<keyword evidence="10 18" id="KW-0067">ATP-binding</keyword>
<dbReference type="PANTHER" id="PTHR47976:SF49">
    <property type="entry name" value="RECEPTOR-LIKE SERINE_THREONINE-PROTEIN KINASE"/>
    <property type="match status" value="1"/>
</dbReference>
<dbReference type="CDD" id="cd14066">
    <property type="entry name" value="STKc_IRAK"/>
    <property type="match status" value="1"/>
</dbReference>
<dbReference type="AlphaFoldDB" id="A0A6P5ZDP7"/>
<dbReference type="Pfam" id="PF01453">
    <property type="entry name" value="B_lectin"/>
    <property type="match status" value="1"/>
</dbReference>
<dbReference type="InterPro" id="IPR001245">
    <property type="entry name" value="Ser-Thr/Tyr_kinase_cat_dom"/>
</dbReference>
<dbReference type="PROSITE" id="PS00107">
    <property type="entry name" value="PROTEIN_KINASE_ATP"/>
    <property type="match status" value="1"/>
</dbReference>
<dbReference type="SUPFAM" id="SSF56112">
    <property type="entry name" value="Protein kinase-like (PK-like)"/>
    <property type="match status" value="1"/>
</dbReference>
<keyword evidence="4 18" id="KW-0808">Transferase</keyword>
<gene>
    <name evidence="25" type="primary">LOC111299786</name>
</gene>
<keyword evidence="8 18" id="KW-0547">Nucleotide-binding</keyword>
<dbReference type="CDD" id="cd00028">
    <property type="entry name" value="B_lectin"/>
    <property type="match status" value="1"/>
</dbReference>
<dbReference type="OrthoDB" id="1668230at2759"/>
<dbReference type="InterPro" id="IPR024171">
    <property type="entry name" value="SRK-like_kinase"/>
</dbReference>
<evidence type="ECO:0000313" key="24">
    <source>
        <dbReference type="Proteomes" id="UP000515121"/>
    </source>
</evidence>
<evidence type="ECO:0000256" key="6">
    <source>
        <dbReference type="ARBA" id="ARBA00022729"/>
    </source>
</evidence>
<dbReference type="Proteomes" id="UP000515121">
    <property type="component" value="Unplaced"/>
</dbReference>
<dbReference type="GO" id="GO:0005524">
    <property type="term" value="F:ATP binding"/>
    <property type="evidence" value="ECO:0007669"/>
    <property type="project" value="UniProtKB-UniRule"/>
</dbReference>
<dbReference type="PANTHER" id="PTHR47976">
    <property type="entry name" value="G-TYPE LECTIN S-RECEPTOR-LIKE SERINE/THREONINE-PROTEIN KINASE SD2-5"/>
    <property type="match status" value="1"/>
</dbReference>
<evidence type="ECO:0000256" key="3">
    <source>
        <dbReference type="ARBA" id="ARBA00022536"/>
    </source>
</evidence>
<evidence type="ECO:0000256" key="16">
    <source>
        <dbReference type="ARBA" id="ARBA00047899"/>
    </source>
</evidence>
<keyword evidence="2 18" id="KW-0723">Serine/threonine-protein kinase</keyword>
<dbReference type="Gene3D" id="2.90.10.10">
    <property type="entry name" value="Bulb-type lectin domain"/>
    <property type="match status" value="2"/>
</dbReference>
<feature type="transmembrane region" description="Helical" evidence="20">
    <location>
        <begin position="443"/>
        <end position="469"/>
    </location>
</feature>
<comment type="subcellular location">
    <subcellularLocation>
        <location evidence="1">Membrane</location>
        <topology evidence="1">Single-pass type I membrane protein</topology>
    </subcellularLocation>
</comment>